<dbReference type="AlphaFoldDB" id="A0A7J0GUZ1"/>
<name>A0A7J0GUZ1_9ERIC</name>
<dbReference type="Pfam" id="PF00076">
    <property type="entry name" value="RRM_1"/>
    <property type="match status" value="1"/>
</dbReference>
<dbReference type="OrthoDB" id="1749483at2759"/>
<sequence length="160" mass="18474">MYRGFYSDSSNFSLAPLYVARKPHKIARREGEGYGRVENGYRRAEDGDNKKWNPVIYKHRRYQAEGSEPQNFVSLVVDNLPEEVDVTWLNKTFTKFGIVRDVFIPLKSVKSGKRFGFVRYDCLIAAQITVSRGNGLWCFNKRVGVKVAAFDRNGKKSLRR</sequence>
<keyword evidence="4" id="KW-1185">Reference proteome</keyword>
<keyword evidence="1" id="KW-0694">RNA-binding</keyword>
<dbReference type="GO" id="GO:0003723">
    <property type="term" value="F:RNA binding"/>
    <property type="evidence" value="ECO:0007669"/>
    <property type="project" value="UniProtKB-UniRule"/>
</dbReference>
<evidence type="ECO:0000313" key="4">
    <source>
        <dbReference type="Proteomes" id="UP000585474"/>
    </source>
</evidence>
<evidence type="ECO:0000256" key="1">
    <source>
        <dbReference type="PROSITE-ProRule" id="PRU00176"/>
    </source>
</evidence>
<dbReference type="InterPro" id="IPR000504">
    <property type="entry name" value="RRM_dom"/>
</dbReference>
<dbReference type="EMBL" id="BJWL01000024">
    <property type="protein sequence ID" value="GFZ14667.1"/>
    <property type="molecule type" value="Genomic_DNA"/>
</dbReference>
<accession>A0A7J0GUZ1</accession>
<reference evidence="3 4" key="1">
    <citation type="submission" date="2019-07" db="EMBL/GenBank/DDBJ databases">
        <title>De Novo Assembly of kiwifruit Actinidia rufa.</title>
        <authorList>
            <person name="Sugita-Konishi S."/>
            <person name="Sato K."/>
            <person name="Mori E."/>
            <person name="Abe Y."/>
            <person name="Kisaki G."/>
            <person name="Hamano K."/>
            <person name="Suezawa K."/>
            <person name="Otani M."/>
            <person name="Fukuda T."/>
            <person name="Manabe T."/>
            <person name="Gomi K."/>
            <person name="Tabuchi M."/>
            <person name="Akimitsu K."/>
            <person name="Kataoka I."/>
        </authorList>
    </citation>
    <scope>NUCLEOTIDE SEQUENCE [LARGE SCALE GENOMIC DNA]</scope>
    <source>
        <strain evidence="4">cv. Fuchu</strain>
    </source>
</reference>
<dbReference type="InterPro" id="IPR035979">
    <property type="entry name" value="RBD_domain_sf"/>
</dbReference>
<dbReference type="PROSITE" id="PS50102">
    <property type="entry name" value="RRM"/>
    <property type="match status" value="1"/>
</dbReference>
<organism evidence="3 4">
    <name type="scientific">Actinidia rufa</name>
    <dbReference type="NCBI Taxonomy" id="165716"/>
    <lineage>
        <taxon>Eukaryota</taxon>
        <taxon>Viridiplantae</taxon>
        <taxon>Streptophyta</taxon>
        <taxon>Embryophyta</taxon>
        <taxon>Tracheophyta</taxon>
        <taxon>Spermatophyta</taxon>
        <taxon>Magnoliopsida</taxon>
        <taxon>eudicotyledons</taxon>
        <taxon>Gunneridae</taxon>
        <taxon>Pentapetalae</taxon>
        <taxon>asterids</taxon>
        <taxon>Ericales</taxon>
        <taxon>Actinidiaceae</taxon>
        <taxon>Actinidia</taxon>
    </lineage>
</organism>
<comment type="caution">
    <text evidence="3">The sequence shown here is derived from an EMBL/GenBank/DDBJ whole genome shotgun (WGS) entry which is preliminary data.</text>
</comment>
<evidence type="ECO:0000259" key="2">
    <source>
        <dbReference type="PROSITE" id="PS50102"/>
    </source>
</evidence>
<dbReference type="SUPFAM" id="SSF54928">
    <property type="entry name" value="RNA-binding domain, RBD"/>
    <property type="match status" value="1"/>
</dbReference>
<protein>
    <recommendedName>
        <fullName evidence="2">RRM domain-containing protein</fullName>
    </recommendedName>
</protein>
<dbReference type="Proteomes" id="UP000585474">
    <property type="component" value="Unassembled WGS sequence"/>
</dbReference>
<dbReference type="InterPro" id="IPR012677">
    <property type="entry name" value="Nucleotide-bd_a/b_plait_sf"/>
</dbReference>
<proteinExistence type="predicted"/>
<feature type="domain" description="RRM" evidence="2">
    <location>
        <begin position="73"/>
        <end position="150"/>
    </location>
</feature>
<dbReference type="Gene3D" id="3.30.70.330">
    <property type="match status" value="1"/>
</dbReference>
<dbReference type="SMART" id="SM00360">
    <property type="entry name" value="RRM"/>
    <property type="match status" value="1"/>
</dbReference>
<dbReference type="CDD" id="cd00590">
    <property type="entry name" value="RRM_SF"/>
    <property type="match status" value="1"/>
</dbReference>
<evidence type="ECO:0000313" key="3">
    <source>
        <dbReference type="EMBL" id="GFZ14667.1"/>
    </source>
</evidence>
<gene>
    <name evidence="3" type="ORF">Acr_24g0008570</name>
</gene>